<dbReference type="GO" id="GO:0016559">
    <property type="term" value="P:peroxisome fission"/>
    <property type="evidence" value="ECO:0007669"/>
    <property type="project" value="InterPro"/>
</dbReference>
<dbReference type="TCDB" id="1.A.101.6.1">
    <property type="family name" value="the peroxisomal pore-forming pex11 (pex11) family"/>
</dbReference>
<dbReference type="HOGENOM" id="CLU_1172614_0_0_1"/>
<accession>Q23QS4</accession>
<evidence type="ECO:0000256" key="3">
    <source>
        <dbReference type="ARBA" id="ARBA00023140"/>
    </source>
</evidence>
<sequence length="240" mass="27829">MADSFAQDLEILRKFSVFCASTTGMDRIARTTSFVSKFVKSHYCSKAQFAEQSCKEKLNLLSKKLDNLSLNLGGFRRILRWSRPFYLGNNLLNIIENFKKAKTTAGKAKELHDIFFYIFMIVADINDVVGWLAFMGLLSNEKLAQKSLQLNNKLYVIECLIWLFYYIREVYNFQFNNKAFDKENKDHRFKAFNLKLSVVKYIIDAICAYNSIDAKFITPKTNSKIGLISSMIACYQSWPK</sequence>
<evidence type="ECO:0000256" key="2">
    <source>
        <dbReference type="ARBA" id="ARBA00023136"/>
    </source>
</evidence>
<dbReference type="RefSeq" id="XP_001019059.1">
    <property type="nucleotide sequence ID" value="XM_001019059.3"/>
</dbReference>
<keyword evidence="3" id="KW-0576">Peroxisome</keyword>
<evidence type="ECO:0000256" key="4">
    <source>
        <dbReference type="ARBA" id="ARBA00046271"/>
    </source>
</evidence>
<comment type="subcellular location">
    <subcellularLocation>
        <location evidence="4">Peroxisome membrane</location>
    </subcellularLocation>
</comment>
<dbReference type="GeneID" id="7832025"/>
<dbReference type="OMA" id="CIGWFIT"/>
<dbReference type="InterPro" id="IPR008733">
    <property type="entry name" value="PEX11"/>
</dbReference>
<evidence type="ECO:0000313" key="5">
    <source>
        <dbReference type="EMBL" id="EAR98814.1"/>
    </source>
</evidence>
<keyword evidence="1" id="KW-0962">Peroxisome biogenesis</keyword>
<reference evidence="6" key="1">
    <citation type="journal article" date="2006" name="PLoS Biol.">
        <title>Macronuclear genome sequence of the ciliate Tetrahymena thermophila, a model eukaryote.</title>
        <authorList>
            <person name="Eisen J.A."/>
            <person name="Coyne R.S."/>
            <person name="Wu M."/>
            <person name="Wu D."/>
            <person name="Thiagarajan M."/>
            <person name="Wortman J.R."/>
            <person name="Badger J.H."/>
            <person name="Ren Q."/>
            <person name="Amedeo P."/>
            <person name="Jones K.M."/>
            <person name="Tallon L.J."/>
            <person name="Delcher A.L."/>
            <person name="Salzberg S.L."/>
            <person name="Silva J.C."/>
            <person name="Haas B.J."/>
            <person name="Majoros W.H."/>
            <person name="Farzad M."/>
            <person name="Carlton J.M."/>
            <person name="Smith R.K. Jr."/>
            <person name="Garg J."/>
            <person name="Pearlman R.E."/>
            <person name="Karrer K.M."/>
            <person name="Sun L."/>
            <person name="Manning G."/>
            <person name="Elde N.C."/>
            <person name="Turkewitz A.P."/>
            <person name="Asai D.J."/>
            <person name="Wilkes D.E."/>
            <person name="Wang Y."/>
            <person name="Cai H."/>
            <person name="Collins K."/>
            <person name="Stewart B.A."/>
            <person name="Lee S.R."/>
            <person name="Wilamowska K."/>
            <person name="Weinberg Z."/>
            <person name="Ruzzo W.L."/>
            <person name="Wloga D."/>
            <person name="Gaertig J."/>
            <person name="Frankel J."/>
            <person name="Tsao C.-C."/>
            <person name="Gorovsky M.A."/>
            <person name="Keeling P.J."/>
            <person name="Waller R.F."/>
            <person name="Patron N.J."/>
            <person name="Cherry J.M."/>
            <person name="Stover N.A."/>
            <person name="Krieger C.J."/>
            <person name="del Toro C."/>
            <person name="Ryder H.F."/>
            <person name="Williamson S.C."/>
            <person name="Barbeau R.A."/>
            <person name="Hamilton E.P."/>
            <person name="Orias E."/>
        </authorList>
    </citation>
    <scope>NUCLEOTIDE SEQUENCE [LARGE SCALE GENOMIC DNA]</scope>
    <source>
        <strain evidence="6">SB210</strain>
    </source>
</reference>
<dbReference type="KEGG" id="tet:TTHERM_00251090"/>
<organism evidence="5 6">
    <name type="scientific">Tetrahymena thermophila (strain SB210)</name>
    <dbReference type="NCBI Taxonomy" id="312017"/>
    <lineage>
        <taxon>Eukaryota</taxon>
        <taxon>Sar</taxon>
        <taxon>Alveolata</taxon>
        <taxon>Ciliophora</taxon>
        <taxon>Intramacronucleata</taxon>
        <taxon>Oligohymenophorea</taxon>
        <taxon>Hymenostomatida</taxon>
        <taxon>Tetrahymenina</taxon>
        <taxon>Tetrahymenidae</taxon>
        <taxon>Tetrahymena</taxon>
    </lineage>
</organism>
<protein>
    <submittedName>
        <fullName evidence="5">Peroxisomal biogenesis factor 11</fullName>
    </submittedName>
</protein>
<dbReference type="PANTHER" id="PTHR12652">
    <property type="entry name" value="PEROXISOMAL BIOGENESIS FACTOR 11"/>
    <property type="match status" value="1"/>
</dbReference>
<dbReference type="Proteomes" id="UP000009168">
    <property type="component" value="Unassembled WGS sequence"/>
</dbReference>
<dbReference type="GO" id="GO:0005778">
    <property type="term" value="C:peroxisomal membrane"/>
    <property type="evidence" value="ECO:0007669"/>
    <property type="project" value="UniProtKB-SubCell"/>
</dbReference>
<dbReference type="Pfam" id="PF05648">
    <property type="entry name" value="PEX11"/>
    <property type="match status" value="1"/>
</dbReference>
<keyword evidence="2" id="KW-0472">Membrane</keyword>
<dbReference type="EMBL" id="GG662647">
    <property type="protein sequence ID" value="EAR98814.1"/>
    <property type="molecule type" value="Genomic_DNA"/>
</dbReference>
<dbReference type="eggNOG" id="ENOG502SZA3">
    <property type="taxonomic scope" value="Eukaryota"/>
</dbReference>
<evidence type="ECO:0000313" key="6">
    <source>
        <dbReference type="Proteomes" id="UP000009168"/>
    </source>
</evidence>
<keyword evidence="6" id="KW-1185">Reference proteome</keyword>
<dbReference type="InParanoid" id="Q23QS4"/>
<gene>
    <name evidence="5" type="ORF">TTHERM_00251090</name>
</gene>
<dbReference type="PANTHER" id="PTHR12652:SF50">
    <property type="entry name" value="PEROXIN 11"/>
    <property type="match status" value="1"/>
</dbReference>
<dbReference type="AlphaFoldDB" id="Q23QS4"/>
<name>Q23QS4_TETTS</name>
<evidence type="ECO:0000256" key="1">
    <source>
        <dbReference type="ARBA" id="ARBA00022593"/>
    </source>
</evidence>
<proteinExistence type="predicted"/>